<reference evidence="1" key="1">
    <citation type="journal article" date="2019" name="BMC Genomics">
        <title>A new reference genome for Sorghum bicolor reveals high levels of sequence similarity between sweet and grain genotypes: implications for the genetics of sugar metabolism.</title>
        <authorList>
            <person name="Cooper E.A."/>
            <person name="Brenton Z.W."/>
            <person name="Flinn B.S."/>
            <person name="Jenkins J."/>
            <person name="Shu S."/>
            <person name="Flowers D."/>
            <person name="Luo F."/>
            <person name="Wang Y."/>
            <person name="Xia P."/>
            <person name="Barry K."/>
            <person name="Daum C."/>
            <person name="Lipzen A."/>
            <person name="Yoshinaga Y."/>
            <person name="Schmutz J."/>
            <person name="Saski C."/>
            <person name="Vermerris W."/>
            <person name="Kresovich S."/>
        </authorList>
    </citation>
    <scope>NUCLEOTIDE SEQUENCE</scope>
</reference>
<gene>
    <name evidence="1" type="ORF">BDA96_10G263300</name>
</gene>
<protein>
    <submittedName>
        <fullName evidence="1">Uncharacterized protein</fullName>
    </submittedName>
</protein>
<name>A0A921Q6K8_SORBI</name>
<organism evidence="1 2">
    <name type="scientific">Sorghum bicolor</name>
    <name type="common">Sorghum</name>
    <name type="synonym">Sorghum vulgare</name>
    <dbReference type="NCBI Taxonomy" id="4558"/>
    <lineage>
        <taxon>Eukaryota</taxon>
        <taxon>Viridiplantae</taxon>
        <taxon>Streptophyta</taxon>
        <taxon>Embryophyta</taxon>
        <taxon>Tracheophyta</taxon>
        <taxon>Spermatophyta</taxon>
        <taxon>Magnoliopsida</taxon>
        <taxon>Liliopsida</taxon>
        <taxon>Poales</taxon>
        <taxon>Poaceae</taxon>
        <taxon>PACMAD clade</taxon>
        <taxon>Panicoideae</taxon>
        <taxon>Andropogonodae</taxon>
        <taxon>Andropogoneae</taxon>
        <taxon>Sorghinae</taxon>
        <taxon>Sorghum</taxon>
    </lineage>
</organism>
<evidence type="ECO:0000313" key="1">
    <source>
        <dbReference type="EMBL" id="KAG0515255.1"/>
    </source>
</evidence>
<proteinExistence type="predicted"/>
<sequence length="73" mass="8209">MAMGHGGRSSPFRESDMMPIVLGAPMSGLRFEIIVVKARKLDGLEEGCLMLHCLPIRAKILLLMWLLVLEERM</sequence>
<accession>A0A921Q6K8</accession>
<comment type="caution">
    <text evidence="1">The sequence shown here is derived from an EMBL/GenBank/DDBJ whole genome shotgun (WGS) entry which is preliminary data.</text>
</comment>
<dbReference type="EMBL" id="CM027689">
    <property type="protein sequence ID" value="KAG0515256.1"/>
    <property type="molecule type" value="Genomic_DNA"/>
</dbReference>
<dbReference type="AlphaFoldDB" id="A0A921Q6K8"/>
<evidence type="ECO:0000313" key="2">
    <source>
        <dbReference type="Proteomes" id="UP000807115"/>
    </source>
</evidence>
<dbReference type="Proteomes" id="UP000807115">
    <property type="component" value="Chromosome 10"/>
</dbReference>
<dbReference type="EMBL" id="CM027689">
    <property type="protein sequence ID" value="KAG0515255.1"/>
    <property type="molecule type" value="Genomic_DNA"/>
</dbReference>
<reference evidence="1" key="2">
    <citation type="submission" date="2020-10" db="EMBL/GenBank/DDBJ databases">
        <authorList>
            <person name="Cooper E.A."/>
            <person name="Brenton Z.W."/>
            <person name="Flinn B.S."/>
            <person name="Jenkins J."/>
            <person name="Shu S."/>
            <person name="Flowers D."/>
            <person name="Luo F."/>
            <person name="Wang Y."/>
            <person name="Xia P."/>
            <person name="Barry K."/>
            <person name="Daum C."/>
            <person name="Lipzen A."/>
            <person name="Yoshinaga Y."/>
            <person name="Schmutz J."/>
            <person name="Saski C."/>
            <person name="Vermerris W."/>
            <person name="Kresovich S."/>
        </authorList>
    </citation>
    <scope>NUCLEOTIDE SEQUENCE</scope>
</reference>